<evidence type="ECO:0000313" key="3">
    <source>
        <dbReference type="Proteomes" id="UP001194539"/>
    </source>
</evidence>
<dbReference type="Pfam" id="PF00903">
    <property type="entry name" value="Glyoxalase"/>
    <property type="match status" value="1"/>
</dbReference>
<feature type="domain" description="VOC" evidence="1">
    <location>
        <begin position="20"/>
        <end position="139"/>
    </location>
</feature>
<dbReference type="InterPro" id="IPR037523">
    <property type="entry name" value="VOC_core"/>
</dbReference>
<comment type="caution">
    <text evidence="2">The sequence shown here is derived from an EMBL/GenBank/DDBJ whole genome shotgun (WGS) entry which is preliminary data.</text>
</comment>
<dbReference type="InterPro" id="IPR029068">
    <property type="entry name" value="Glyas_Bleomycin-R_OHBP_Dase"/>
</dbReference>
<keyword evidence="3" id="KW-1185">Reference proteome</keyword>
<sequence length="152" mass="16936">MTNEETDDPNRRSPFSAIRAIDYTVIFERDMVAMRRFYEDVLAFPLLRELSPNWIEYGLGSNTLALARPSRTASDAPIPAGSASLQLAFKVSAAEVDQCADELLRQGVAPLSPPTDQPFGHRTLFFRDPDGNLLEVYAEIQIRERGSNEGTC</sequence>
<dbReference type="InterPro" id="IPR004360">
    <property type="entry name" value="Glyas_Fos-R_dOase_dom"/>
</dbReference>
<evidence type="ECO:0000259" key="1">
    <source>
        <dbReference type="PROSITE" id="PS51819"/>
    </source>
</evidence>
<dbReference type="RefSeq" id="WP_197967731.1">
    <property type="nucleotide sequence ID" value="NZ_JACEGD010000021.1"/>
</dbReference>
<dbReference type="PROSITE" id="PS51819">
    <property type="entry name" value="VOC"/>
    <property type="match status" value="1"/>
</dbReference>
<protein>
    <submittedName>
        <fullName evidence="2">VOC family protein</fullName>
    </submittedName>
</protein>
<dbReference type="EMBL" id="JACEGD010000021">
    <property type="protein sequence ID" value="MBH5389205.1"/>
    <property type="molecule type" value="Genomic_DNA"/>
</dbReference>
<gene>
    <name evidence="2" type="ORF">H1B27_23380</name>
</gene>
<evidence type="ECO:0000313" key="2">
    <source>
        <dbReference type="EMBL" id="MBH5389205.1"/>
    </source>
</evidence>
<dbReference type="SUPFAM" id="SSF54593">
    <property type="entry name" value="Glyoxalase/Bleomycin resistance protein/Dihydroxybiphenyl dioxygenase"/>
    <property type="match status" value="1"/>
</dbReference>
<accession>A0ABS0P813</accession>
<dbReference type="Proteomes" id="UP001194539">
    <property type="component" value="Unassembled WGS sequence"/>
</dbReference>
<dbReference type="Gene3D" id="3.10.180.10">
    <property type="entry name" value="2,3-Dihydroxybiphenyl 1,2-Dioxygenase, domain 1"/>
    <property type="match status" value="1"/>
</dbReference>
<name>A0ABS0P813_9BRAD</name>
<organism evidence="2 3">
    <name type="scientific">Bradyrhizobium diversitatis</name>
    <dbReference type="NCBI Taxonomy" id="2755406"/>
    <lineage>
        <taxon>Bacteria</taxon>
        <taxon>Pseudomonadati</taxon>
        <taxon>Pseudomonadota</taxon>
        <taxon>Alphaproteobacteria</taxon>
        <taxon>Hyphomicrobiales</taxon>
        <taxon>Nitrobacteraceae</taxon>
        <taxon>Bradyrhizobium</taxon>
    </lineage>
</organism>
<reference evidence="2 3" key="1">
    <citation type="submission" date="2020-07" db="EMBL/GenBank/DDBJ databases">
        <title>Bradyrhizobium diversity isolated from nodules of indigenous legumes of Western Australia.</title>
        <authorList>
            <person name="Klepa M.S."/>
        </authorList>
    </citation>
    <scope>NUCLEOTIDE SEQUENCE [LARGE SCALE GENOMIC DNA]</scope>
    <source>
        <strain evidence="2 3">CNPSo 4019</strain>
    </source>
</reference>
<proteinExistence type="predicted"/>